<protein>
    <recommendedName>
        <fullName evidence="1">Phage-Barnase-EndoU-ColicinE5/D-RelE like nuclease 3 domain-containing protein</fullName>
    </recommendedName>
</protein>
<accession>A0A6N3BH86</accession>
<name>A0A6N3BH86_STRSL</name>
<gene>
    <name evidence="2" type="ORF">SSLFYP6_01385</name>
</gene>
<sequence length="125" mass="14741">MYEVWYNRSMKIVGHLTPKVIKTFDLDYKPGEEITLSAQRKKHMEKHRQEFSDFDATYERIPEIIAHPDYIGRHPNGQSLEYIKRIDGNVLVAVRLCDKLNVRTMFVIKDSKLKNYLNAGRAKKM</sequence>
<evidence type="ECO:0000259" key="1">
    <source>
        <dbReference type="Pfam" id="PF18812"/>
    </source>
</evidence>
<dbReference type="AlphaFoldDB" id="A0A6N3BH86"/>
<organism evidence="2">
    <name type="scientific">Streptococcus salivarius</name>
    <dbReference type="NCBI Taxonomy" id="1304"/>
    <lineage>
        <taxon>Bacteria</taxon>
        <taxon>Bacillati</taxon>
        <taxon>Bacillota</taxon>
        <taxon>Bacilli</taxon>
        <taxon>Lactobacillales</taxon>
        <taxon>Streptococcaceae</taxon>
        <taxon>Streptococcus</taxon>
    </lineage>
</organism>
<evidence type="ECO:0000313" key="2">
    <source>
        <dbReference type="EMBL" id="VYU03322.1"/>
    </source>
</evidence>
<dbReference type="Pfam" id="PF18812">
    <property type="entry name" value="PBECR3"/>
    <property type="match status" value="1"/>
</dbReference>
<dbReference type="EMBL" id="CACRUJ010000006">
    <property type="protein sequence ID" value="VYU03322.1"/>
    <property type="molecule type" value="Genomic_DNA"/>
</dbReference>
<dbReference type="InterPro" id="IPR041301">
    <property type="entry name" value="PBECR3"/>
</dbReference>
<proteinExistence type="predicted"/>
<feature type="domain" description="Phage-Barnase-EndoU-ColicinE5/D-RelE like nuclease 3" evidence="1">
    <location>
        <begin position="11"/>
        <end position="115"/>
    </location>
</feature>
<reference evidence="2" key="1">
    <citation type="submission" date="2019-11" db="EMBL/GenBank/DDBJ databases">
        <authorList>
            <person name="Feng L."/>
        </authorList>
    </citation>
    <scope>NUCLEOTIDE SEQUENCE</scope>
    <source>
        <strain evidence="2">SSalivariusLFYP6</strain>
    </source>
</reference>